<gene>
    <name evidence="2" type="ORF">ColLi_08264</name>
</gene>
<name>A0AA37GQL8_9PEZI</name>
<feature type="compositionally biased region" description="Polar residues" evidence="1">
    <location>
        <begin position="54"/>
        <end position="67"/>
    </location>
</feature>
<evidence type="ECO:0000313" key="2">
    <source>
        <dbReference type="EMBL" id="GJC85426.1"/>
    </source>
</evidence>
<feature type="region of interest" description="Disordered" evidence="1">
    <location>
        <begin position="54"/>
        <end position="86"/>
    </location>
</feature>
<dbReference type="Proteomes" id="UP001055172">
    <property type="component" value="Unassembled WGS sequence"/>
</dbReference>
<comment type="caution">
    <text evidence="2">The sequence shown here is derived from an EMBL/GenBank/DDBJ whole genome shotgun (WGS) entry which is preliminary data.</text>
</comment>
<reference evidence="2 3" key="1">
    <citation type="submission" date="2021-07" db="EMBL/GenBank/DDBJ databases">
        <title>Genome data of Colletotrichum spaethianum.</title>
        <authorList>
            <person name="Utami Y.D."/>
            <person name="Hiruma K."/>
        </authorList>
    </citation>
    <scope>NUCLEOTIDE SEQUENCE [LARGE SCALE GENOMIC DNA]</scope>
    <source>
        <strain evidence="2 3">MAFF 242679</strain>
    </source>
</reference>
<proteinExistence type="predicted"/>
<protein>
    <submittedName>
        <fullName evidence="2">Uncharacterized protein</fullName>
    </submittedName>
</protein>
<keyword evidence="3" id="KW-1185">Reference proteome</keyword>
<evidence type="ECO:0000256" key="1">
    <source>
        <dbReference type="SAM" id="MobiDB-lite"/>
    </source>
</evidence>
<evidence type="ECO:0000313" key="3">
    <source>
        <dbReference type="Proteomes" id="UP001055172"/>
    </source>
</evidence>
<sequence>MHLHLELSHDVCLSTTTPKPRQPPYLLKHAPIDFPNIRDAIRTGMLARVWSNPTLTPSRLSRPSATSARPKPTSALVPQPHIQEKAARRRKCRRLERRCDCSPAAAAPHRRRLAGRVSRLPADLCRYKDDEIQELGCAYMANIQDSGGPSLLETPLGDDGTDIMDHFHRKE</sequence>
<accession>A0AA37GQL8</accession>
<dbReference type="AlphaFoldDB" id="A0AA37GQL8"/>
<dbReference type="EMBL" id="BPPX01000018">
    <property type="protein sequence ID" value="GJC85426.1"/>
    <property type="molecule type" value="Genomic_DNA"/>
</dbReference>
<organism evidence="2 3">
    <name type="scientific">Colletotrichum liriopes</name>
    <dbReference type="NCBI Taxonomy" id="708192"/>
    <lineage>
        <taxon>Eukaryota</taxon>
        <taxon>Fungi</taxon>
        <taxon>Dikarya</taxon>
        <taxon>Ascomycota</taxon>
        <taxon>Pezizomycotina</taxon>
        <taxon>Sordariomycetes</taxon>
        <taxon>Hypocreomycetidae</taxon>
        <taxon>Glomerellales</taxon>
        <taxon>Glomerellaceae</taxon>
        <taxon>Colletotrichum</taxon>
        <taxon>Colletotrichum spaethianum species complex</taxon>
    </lineage>
</organism>